<keyword evidence="10 15" id="KW-0833">Ubl conjugation pathway</keyword>
<dbReference type="Pfam" id="PF07574">
    <property type="entry name" value="SMC_Nse1"/>
    <property type="match status" value="2"/>
</dbReference>
<evidence type="ECO:0000256" key="3">
    <source>
        <dbReference type="ARBA" id="ARBA00010258"/>
    </source>
</evidence>
<keyword evidence="13 15" id="KW-0234">DNA repair</keyword>
<feature type="compositionally biased region" description="Low complexity" evidence="16">
    <location>
        <begin position="347"/>
        <end position="361"/>
    </location>
</feature>
<dbReference type="GO" id="GO:0061630">
    <property type="term" value="F:ubiquitin protein ligase activity"/>
    <property type="evidence" value="ECO:0007669"/>
    <property type="project" value="UniProtKB-EC"/>
</dbReference>
<feature type="domain" description="Non-structural maintenance of chromosomes element 1 RING C4HC3-type" evidence="17">
    <location>
        <begin position="259"/>
        <end position="302"/>
    </location>
</feature>
<dbReference type="InterPro" id="IPR013083">
    <property type="entry name" value="Znf_RING/FYVE/PHD"/>
</dbReference>
<feature type="region of interest" description="Disordered" evidence="16">
    <location>
        <begin position="317"/>
        <end position="374"/>
    </location>
</feature>
<dbReference type="CDD" id="cd16493">
    <property type="entry name" value="RING-CH-C4HC3_NSE1"/>
    <property type="match status" value="1"/>
</dbReference>
<dbReference type="GO" id="GO:0005634">
    <property type="term" value="C:nucleus"/>
    <property type="evidence" value="ECO:0007669"/>
    <property type="project" value="UniProtKB-SubCell"/>
</dbReference>
<dbReference type="AlphaFoldDB" id="A0A5N5N571"/>
<evidence type="ECO:0000313" key="18">
    <source>
        <dbReference type="EMBL" id="KAB5561611.1"/>
    </source>
</evidence>
<dbReference type="GO" id="GO:0000724">
    <property type="term" value="P:double-strand break repair via homologous recombination"/>
    <property type="evidence" value="ECO:0007669"/>
    <property type="project" value="TreeGrafter"/>
</dbReference>
<sequence length="374" mass="40978">MSVLNWKHHTLIQALMSRGPLTEDELVNIFADVTGKNPRGNKREFNDYLLKINKELSFVQMEMRCCRNQNDGGVCYGLVNTVPDEQSKLGTKYSVPQIALFKGVVSAVVEFDLFWETFIVIIVKSLMMMIVLLVSVGSLGNDDPCDHFTDACGISVLEDVFIEAIVQDVTAQGSISNIDALNIRLENQVQNGTGSECQEGPSQIPPALRNFSMSQKEKTLDELVRDNWLCHTPDGAIGLGARSYLDLRSWFNSSGIPSCEVCNEAGVKGKVCENEGCTARIHHYCLEKKISHSRGEIVCPSCGIQWHRGAAKSEVIEEEGDLNGPTRSQPPAGSKRQKLRAKTNIPAAASGCVSSQGSQSGSKRRITRASARLS</sequence>
<evidence type="ECO:0000256" key="15">
    <source>
        <dbReference type="RuleBase" id="RU368018"/>
    </source>
</evidence>
<evidence type="ECO:0000256" key="1">
    <source>
        <dbReference type="ARBA" id="ARBA00000900"/>
    </source>
</evidence>
<evidence type="ECO:0000256" key="11">
    <source>
        <dbReference type="ARBA" id="ARBA00022833"/>
    </source>
</evidence>
<gene>
    <name evidence="18" type="ORF">DKX38_006568</name>
</gene>
<accession>A0A5N5N571</accession>
<evidence type="ECO:0000256" key="4">
    <source>
        <dbReference type="ARBA" id="ARBA00012483"/>
    </source>
</evidence>
<dbReference type="PANTHER" id="PTHR20973">
    <property type="entry name" value="NON-SMC ELEMENT 1-RELATED"/>
    <property type="match status" value="1"/>
</dbReference>
<comment type="subcellular location">
    <subcellularLocation>
        <location evidence="2 15">Nucleus</location>
    </subcellularLocation>
</comment>
<keyword evidence="7 15" id="KW-0479">Metal-binding</keyword>
<evidence type="ECO:0000256" key="16">
    <source>
        <dbReference type="SAM" id="MobiDB-lite"/>
    </source>
</evidence>
<comment type="similarity">
    <text evidence="3 15">Belongs to the NSE1 family.</text>
</comment>
<dbReference type="GO" id="GO:0030915">
    <property type="term" value="C:Smc5-Smc6 complex"/>
    <property type="evidence" value="ECO:0007669"/>
    <property type="project" value="UniProtKB-UniRule"/>
</dbReference>
<dbReference type="GO" id="GO:0008270">
    <property type="term" value="F:zinc ion binding"/>
    <property type="evidence" value="ECO:0007669"/>
    <property type="project" value="UniProtKB-KW"/>
</dbReference>
<dbReference type="Pfam" id="PF08746">
    <property type="entry name" value="zf-RING-like"/>
    <property type="match status" value="1"/>
</dbReference>
<comment type="caution">
    <text evidence="18">The sequence shown here is derived from an EMBL/GenBank/DDBJ whole genome shotgun (WGS) entry which is preliminary data.</text>
</comment>
<evidence type="ECO:0000256" key="7">
    <source>
        <dbReference type="ARBA" id="ARBA00022723"/>
    </source>
</evidence>
<evidence type="ECO:0000256" key="6">
    <source>
        <dbReference type="ARBA" id="ARBA00022679"/>
    </source>
</evidence>
<evidence type="ECO:0000313" key="19">
    <source>
        <dbReference type="Proteomes" id="UP000326939"/>
    </source>
</evidence>
<organism evidence="18 19">
    <name type="scientific">Salix brachista</name>
    <dbReference type="NCBI Taxonomy" id="2182728"/>
    <lineage>
        <taxon>Eukaryota</taxon>
        <taxon>Viridiplantae</taxon>
        <taxon>Streptophyta</taxon>
        <taxon>Embryophyta</taxon>
        <taxon>Tracheophyta</taxon>
        <taxon>Spermatophyta</taxon>
        <taxon>Magnoliopsida</taxon>
        <taxon>eudicotyledons</taxon>
        <taxon>Gunneridae</taxon>
        <taxon>Pentapetalae</taxon>
        <taxon>rosids</taxon>
        <taxon>fabids</taxon>
        <taxon>Malpighiales</taxon>
        <taxon>Salicaceae</taxon>
        <taxon>Saliceae</taxon>
        <taxon>Salix</taxon>
    </lineage>
</organism>
<dbReference type="Proteomes" id="UP000326939">
    <property type="component" value="Chromosome 4"/>
</dbReference>
<keyword evidence="19" id="KW-1185">Reference proteome</keyword>
<keyword evidence="11 15" id="KW-0862">Zinc</keyword>
<dbReference type="EC" id="2.3.2.27" evidence="4 15"/>
<evidence type="ECO:0000256" key="2">
    <source>
        <dbReference type="ARBA" id="ARBA00004123"/>
    </source>
</evidence>
<reference evidence="19" key="1">
    <citation type="journal article" date="2019" name="Gigascience">
        <title>De novo genome assembly of the endangered Acer yangbiense, a plant species with extremely small populations endemic to Yunnan Province, China.</title>
        <authorList>
            <person name="Yang J."/>
            <person name="Wariss H.M."/>
            <person name="Tao L."/>
            <person name="Zhang R."/>
            <person name="Yun Q."/>
            <person name="Hollingsworth P."/>
            <person name="Dao Z."/>
            <person name="Luo G."/>
            <person name="Guo H."/>
            <person name="Ma Y."/>
            <person name="Sun W."/>
        </authorList>
    </citation>
    <scope>NUCLEOTIDE SEQUENCE [LARGE SCALE GENOMIC DNA]</scope>
    <source>
        <strain evidence="19">cv. br00</strain>
    </source>
</reference>
<evidence type="ECO:0000256" key="13">
    <source>
        <dbReference type="ARBA" id="ARBA00023204"/>
    </source>
</evidence>
<name>A0A5N5N571_9ROSI</name>
<keyword evidence="14 15" id="KW-0539">Nucleus</keyword>
<evidence type="ECO:0000256" key="8">
    <source>
        <dbReference type="ARBA" id="ARBA00022763"/>
    </source>
</evidence>
<dbReference type="Gene3D" id="3.90.1150.220">
    <property type="match status" value="1"/>
</dbReference>
<evidence type="ECO:0000256" key="9">
    <source>
        <dbReference type="ARBA" id="ARBA00022771"/>
    </source>
</evidence>
<dbReference type="EMBL" id="VDCV01000004">
    <property type="protein sequence ID" value="KAB5561611.1"/>
    <property type="molecule type" value="Genomic_DNA"/>
</dbReference>
<evidence type="ECO:0000256" key="12">
    <source>
        <dbReference type="ARBA" id="ARBA00023172"/>
    </source>
</evidence>
<evidence type="ECO:0000259" key="17">
    <source>
        <dbReference type="Pfam" id="PF08746"/>
    </source>
</evidence>
<keyword evidence="6 15" id="KW-0808">Transferase</keyword>
<protein>
    <recommendedName>
        <fullName evidence="5 15">Non-structural maintenance of chromosomes element 1 homolog</fullName>
        <ecNumber evidence="4 15">2.3.2.27</ecNumber>
    </recommendedName>
</protein>
<dbReference type="Gene3D" id="3.30.40.10">
    <property type="entry name" value="Zinc/RING finger domain, C3HC4 (zinc finger)"/>
    <property type="match status" value="1"/>
</dbReference>
<dbReference type="InterPro" id="IPR011513">
    <property type="entry name" value="Nse1"/>
</dbReference>
<dbReference type="PANTHER" id="PTHR20973:SF0">
    <property type="entry name" value="NON-STRUCTURAL MAINTENANCE OF CHROMOSOMES ELEMENT 1 HOMOLOG"/>
    <property type="match status" value="1"/>
</dbReference>
<dbReference type="InterPro" id="IPR014857">
    <property type="entry name" value="Nse1_RING_C4HC3-type"/>
</dbReference>
<keyword evidence="8 15" id="KW-0227">DNA damage</keyword>
<evidence type="ECO:0000256" key="14">
    <source>
        <dbReference type="ARBA" id="ARBA00023242"/>
    </source>
</evidence>
<evidence type="ECO:0000256" key="10">
    <source>
        <dbReference type="ARBA" id="ARBA00022786"/>
    </source>
</evidence>
<comment type="catalytic activity">
    <reaction evidence="1 15">
        <text>S-ubiquitinyl-[E2 ubiquitin-conjugating enzyme]-L-cysteine + [acceptor protein]-L-lysine = [E2 ubiquitin-conjugating enzyme]-L-cysteine + N(6)-ubiquitinyl-[acceptor protein]-L-lysine.</text>
        <dbReference type="EC" id="2.3.2.27"/>
    </reaction>
</comment>
<dbReference type="Gene3D" id="1.10.10.10">
    <property type="entry name" value="Winged helix-like DNA-binding domain superfamily/Winged helix DNA-binding domain"/>
    <property type="match status" value="1"/>
</dbReference>
<keyword evidence="9 15" id="KW-0863">Zinc-finger</keyword>
<dbReference type="InterPro" id="IPR036388">
    <property type="entry name" value="WH-like_DNA-bd_sf"/>
</dbReference>
<keyword evidence="12 15" id="KW-0233">DNA recombination</keyword>
<comment type="subunit">
    <text evidence="15">Component of the Smc5-Smc6 complex.</text>
</comment>
<evidence type="ECO:0000256" key="5">
    <source>
        <dbReference type="ARBA" id="ARBA00019422"/>
    </source>
</evidence>
<proteinExistence type="inferred from homology"/>